<protein>
    <recommendedName>
        <fullName evidence="1">UPF0735 ACT domain-containing protein SAMN04244570_1003</fullName>
    </recommendedName>
</protein>
<dbReference type="RefSeq" id="WP_009497478.1">
    <property type="nucleotide sequence ID" value="NZ_FUYJ01000001.1"/>
</dbReference>
<evidence type="ECO:0000256" key="1">
    <source>
        <dbReference type="HAMAP-Rule" id="MF_00707"/>
    </source>
</evidence>
<dbReference type="PROSITE" id="PS51671">
    <property type="entry name" value="ACT"/>
    <property type="match status" value="1"/>
</dbReference>
<dbReference type="Proteomes" id="UP000190042">
    <property type="component" value="Unassembled WGS sequence"/>
</dbReference>
<evidence type="ECO:0000313" key="3">
    <source>
        <dbReference type="EMBL" id="SKA90692.1"/>
    </source>
</evidence>
<dbReference type="EMBL" id="FUYJ01000001">
    <property type="protein sequence ID" value="SKA90692.1"/>
    <property type="molecule type" value="Genomic_DNA"/>
</dbReference>
<comment type="similarity">
    <text evidence="1">Belongs to the UPF0735 family.</text>
</comment>
<dbReference type="InterPro" id="IPR008310">
    <property type="entry name" value="UPF0735_ACT_dom-cont"/>
</dbReference>
<dbReference type="AlphaFoldDB" id="A0A1T4XMB1"/>
<dbReference type="PIRSF" id="PIRSF025624">
    <property type="entry name" value="ACT_PheB"/>
    <property type="match status" value="1"/>
</dbReference>
<dbReference type="NCBIfam" id="NF003361">
    <property type="entry name" value="PRK04435.1"/>
    <property type="match status" value="1"/>
</dbReference>
<name>A0A1T4XMB1_9BACL</name>
<evidence type="ECO:0000313" key="4">
    <source>
        <dbReference type="Proteomes" id="UP000190042"/>
    </source>
</evidence>
<dbReference type="InterPro" id="IPR045865">
    <property type="entry name" value="ACT-like_dom_sf"/>
</dbReference>
<sequence length="151" mass="17142">MEQIGEGQFYLVREDVLTESMQKMLEAKRMLARGEVTTIQEATKRVGLSRSAFYKYRDAVFPFESIARDRILTIFIQLEDLKGSLAVLLEIISEAKCNVLTIHQTIPVQGRANITLSLDVTEMEIKVEAFLQRLKAPRFIDSVDLISSGVF</sequence>
<dbReference type="InterPro" id="IPR002912">
    <property type="entry name" value="ACT_dom"/>
</dbReference>
<dbReference type="HAMAP" id="MF_00707">
    <property type="entry name" value="UPF0735"/>
    <property type="match status" value="1"/>
</dbReference>
<keyword evidence="4" id="KW-1185">Reference proteome</keyword>
<gene>
    <name evidence="3" type="ORF">SAMN04244570_1003</name>
</gene>
<reference evidence="4" key="1">
    <citation type="submission" date="2017-02" db="EMBL/GenBank/DDBJ databases">
        <authorList>
            <person name="Varghese N."/>
            <person name="Submissions S."/>
        </authorList>
    </citation>
    <scope>NUCLEOTIDE SEQUENCE [LARGE SCALE GENOMIC DNA]</scope>
    <source>
        <strain evidence="4">DSM 23966</strain>
    </source>
</reference>
<dbReference type="SUPFAM" id="SSF55021">
    <property type="entry name" value="ACT-like"/>
    <property type="match status" value="1"/>
</dbReference>
<organism evidence="3 4">
    <name type="scientific">Sporosarcina newyorkensis</name>
    <dbReference type="NCBI Taxonomy" id="759851"/>
    <lineage>
        <taxon>Bacteria</taxon>
        <taxon>Bacillati</taxon>
        <taxon>Bacillota</taxon>
        <taxon>Bacilli</taxon>
        <taxon>Bacillales</taxon>
        <taxon>Caryophanaceae</taxon>
        <taxon>Sporosarcina</taxon>
    </lineage>
</organism>
<accession>A0A1T4XMB1</accession>
<feature type="domain" description="ACT" evidence="2">
    <location>
        <begin position="73"/>
        <end position="148"/>
    </location>
</feature>
<proteinExistence type="inferred from homology"/>
<evidence type="ECO:0000259" key="2">
    <source>
        <dbReference type="PROSITE" id="PS51671"/>
    </source>
</evidence>